<dbReference type="InterPro" id="IPR010169">
    <property type="entry name" value="AcOrn-deacetyl"/>
</dbReference>
<dbReference type="Gene3D" id="3.40.630.10">
    <property type="entry name" value="Zn peptidases"/>
    <property type="match status" value="1"/>
</dbReference>
<evidence type="ECO:0000256" key="5">
    <source>
        <dbReference type="ARBA" id="ARBA00022605"/>
    </source>
</evidence>
<keyword evidence="5" id="KW-0028">Amino-acid biosynthesis</keyword>
<evidence type="ECO:0000256" key="4">
    <source>
        <dbReference type="ARBA" id="ARBA00022571"/>
    </source>
</evidence>
<dbReference type="AlphaFoldDB" id="A0A1H5XBM0"/>
<keyword evidence="12" id="KW-1185">Reference proteome</keyword>
<dbReference type="OrthoDB" id="9809784at2"/>
<evidence type="ECO:0000256" key="8">
    <source>
        <dbReference type="ARBA" id="ARBA00022833"/>
    </source>
</evidence>
<reference evidence="11 12" key="1">
    <citation type="submission" date="2016-10" db="EMBL/GenBank/DDBJ databases">
        <authorList>
            <person name="de Groot N.N."/>
        </authorList>
    </citation>
    <scope>NUCLEOTIDE SEQUENCE [LARGE SCALE GENOMIC DNA]</scope>
    <source>
        <strain evidence="11 12">DSM 26915</strain>
    </source>
</reference>
<accession>A0A1H5XBM0</accession>
<dbReference type="InterPro" id="IPR011650">
    <property type="entry name" value="Peptidase_M20_dimer"/>
</dbReference>
<dbReference type="PROSITE" id="PS00759">
    <property type="entry name" value="ARGE_DAPE_CPG2_2"/>
    <property type="match status" value="1"/>
</dbReference>
<dbReference type="GO" id="GO:0008777">
    <property type="term" value="F:acetylornithine deacetylase activity"/>
    <property type="evidence" value="ECO:0007669"/>
    <property type="project" value="TreeGrafter"/>
</dbReference>
<sequence>MTPARLDHCKEILERLIAFETVSTDSNFEMIHYLAGLLTESGATVDVMTSPEGGKANIFATLGESRQGGLLLSGHTDVVPVEDQAWSSDPFKMVEKDDRLYGRGTCDMKGFIAACMASLDVLKDASQYQPIHFAFTHDEEVGCLGAHTLVQEMRERDLRPRLAIVGEPTSMRIIEGHKGCCEYTVTFSGTDGHGSRPEIEVNAVEYATQYVTRLLEVRKELEARAPEGSQFVPPWSTINVGALHGGSAHNVIASKATLEWETRPVNMADLNYVKDEMAACQNALIDRMHSVSSKADIHLEIIGETPGLEPMKNNEARDLVSTLTGANGSDLVPFGTEAGLFQGLGMDVVVCGPGSIEQAHKADEFVSLEQLDLCLDMLARLPRALAASA</sequence>
<proteinExistence type="inferred from homology"/>
<dbReference type="NCBIfam" id="NF005710">
    <property type="entry name" value="PRK07522.1"/>
    <property type="match status" value="1"/>
</dbReference>
<dbReference type="InterPro" id="IPR002933">
    <property type="entry name" value="Peptidase_M20"/>
</dbReference>
<dbReference type="PANTHER" id="PTHR43808">
    <property type="entry name" value="ACETYLORNITHINE DEACETYLASE"/>
    <property type="match status" value="1"/>
</dbReference>
<comment type="cofactor">
    <cofactor evidence="1">
        <name>Zn(2+)</name>
        <dbReference type="ChEBI" id="CHEBI:29105"/>
    </cofactor>
</comment>
<dbReference type="GO" id="GO:0006526">
    <property type="term" value="P:L-arginine biosynthetic process"/>
    <property type="evidence" value="ECO:0007669"/>
    <property type="project" value="UniProtKB-KW"/>
</dbReference>
<evidence type="ECO:0000256" key="2">
    <source>
        <dbReference type="ARBA" id="ARBA00005691"/>
    </source>
</evidence>
<dbReference type="EMBL" id="FNUZ01000002">
    <property type="protein sequence ID" value="SEG09119.1"/>
    <property type="molecule type" value="Genomic_DNA"/>
</dbReference>
<dbReference type="Pfam" id="PF07687">
    <property type="entry name" value="M20_dimer"/>
    <property type="match status" value="1"/>
</dbReference>
<dbReference type="RefSeq" id="WP_103910105.1">
    <property type="nucleotide sequence ID" value="NZ_FNUZ01000002.1"/>
</dbReference>
<dbReference type="PROSITE" id="PS00758">
    <property type="entry name" value="ARGE_DAPE_CPG2_1"/>
    <property type="match status" value="1"/>
</dbReference>
<name>A0A1H5XBM0_9RHOB</name>
<dbReference type="GO" id="GO:0046872">
    <property type="term" value="F:metal ion binding"/>
    <property type="evidence" value="ECO:0007669"/>
    <property type="project" value="UniProtKB-KW"/>
</dbReference>
<dbReference type="NCBIfam" id="TIGR01892">
    <property type="entry name" value="AcOrn-deacetyl"/>
    <property type="match status" value="1"/>
</dbReference>
<keyword evidence="4" id="KW-0055">Arginine biosynthesis</keyword>
<evidence type="ECO:0000259" key="10">
    <source>
        <dbReference type="Pfam" id="PF07687"/>
    </source>
</evidence>
<dbReference type="CDD" id="cd03894">
    <property type="entry name" value="M20_ArgE"/>
    <property type="match status" value="1"/>
</dbReference>
<feature type="domain" description="Peptidase M20 dimerisation" evidence="10">
    <location>
        <begin position="176"/>
        <end position="280"/>
    </location>
</feature>
<keyword evidence="3" id="KW-0963">Cytoplasm</keyword>
<dbReference type="InterPro" id="IPR050072">
    <property type="entry name" value="Peptidase_M20A"/>
</dbReference>
<evidence type="ECO:0000256" key="7">
    <source>
        <dbReference type="ARBA" id="ARBA00022801"/>
    </source>
</evidence>
<keyword evidence="9" id="KW-0170">Cobalt</keyword>
<evidence type="ECO:0000313" key="11">
    <source>
        <dbReference type="EMBL" id="SEG09119.1"/>
    </source>
</evidence>
<evidence type="ECO:0000256" key="6">
    <source>
        <dbReference type="ARBA" id="ARBA00022723"/>
    </source>
</evidence>
<dbReference type="Proteomes" id="UP000236752">
    <property type="component" value="Unassembled WGS sequence"/>
</dbReference>
<evidence type="ECO:0000313" key="12">
    <source>
        <dbReference type="Proteomes" id="UP000236752"/>
    </source>
</evidence>
<evidence type="ECO:0000256" key="3">
    <source>
        <dbReference type="ARBA" id="ARBA00022490"/>
    </source>
</evidence>
<keyword evidence="6" id="KW-0479">Metal-binding</keyword>
<evidence type="ECO:0000256" key="9">
    <source>
        <dbReference type="ARBA" id="ARBA00023285"/>
    </source>
</evidence>
<gene>
    <name evidence="11" type="ORF">SAMN04488045_1810</name>
</gene>
<keyword evidence="8" id="KW-0862">Zinc</keyword>
<dbReference type="Gene3D" id="3.30.70.360">
    <property type="match status" value="1"/>
</dbReference>
<dbReference type="SUPFAM" id="SSF53187">
    <property type="entry name" value="Zn-dependent exopeptidases"/>
    <property type="match status" value="1"/>
</dbReference>
<dbReference type="Pfam" id="PF01546">
    <property type="entry name" value="Peptidase_M20"/>
    <property type="match status" value="1"/>
</dbReference>
<protein>
    <submittedName>
        <fullName evidence="11">Acetylornithine deacetylase</fullName>
    </submittedName>
</protein>
<dbReference type="SUPFAM" id="SSF55031">
    <property type="entry name" value="Bacterial exopeptidase dimerisation domain"/>
    <property type="match status" value="1"/>
</dbReference>
<comment type="similarity">
    <text evidence="2">Belongs to the peptidase M20A family. ArgE subfamily.</text>
</comment>
<keyword evidence="7" id="KW-0378">Hydrolase</keyword>
<dbReference type="InterPro" id="IPR036264">
    <property type="entry name" value="Bact_exopeptidase_dim_dom"/>
</dbReference>
<evidence type="ECO:0000256" key="1">
    <source>
        <dbReference type="ARBA" id="ARBA00001947"/>
    </source>
</evidence>
<organism evidence="11 12">
    <name type="scientific">Thalassococcus halodurans</name>
    <dbReference type="NCBI Taxonomy" id="373675"/>
    <lineage>
        <taxon>Bacteria</taxon>
        <taxon>Pseudomonadati</taxon>
        <taxon>Pseudomonadota</taxon>
        <taxon>Alphaproteobacteria</taxon>
        <taxon>Rhodobacterales</taxon>
        <taxon>Roseobacteraceae</taxon>
        <taxon>Thalassococcus</taxon>
    </lineage>
</organism>
<dbReference type="InterPro" id="IPR001261">
    <property type="entry name" value="ArgE/DapE_CS"/>
</dbReference>
<dbReference type="PANTHER" id="PTHR43808:SF31">
    <property type="entry name" value="N-ACETYL-L-CITRULLINE DEACETYLASE"/>
    <property type="match status" value="1"/>
</dbReference>